<dbReference type="KEGG" id="mcos:GM418_03500"/>
<dbReference type="AlphaFoldDB" id="A0A6I6JP32"/>
<dbReference type="Pfam" id="PF14196">
    <property type="entry name" value="ATC_hydrolase"/>
    <property type="match status" value="1"/>
</dbReference>
<dbReference type="InterPro" id="IPR026002">
    <property type="entry name" value="ATC_hydrolase-like"/>
</dbReference>
<dbReference type="EMBL" id="CP046401">
    <property type="protein sequence ID" value="QGY42750.1"/>
    <property type="molecule type" value="Genomic_DNA"/>
</dbReference>
<dbReference type="Proteomes" id="UP000428260">
    <property type="component" value="Chromosome"/>
</dbReference>
<sequence>MSKIKNTANVKGGLIDLNRNQIEHRAAWLAAIYEEAQRENVEINEIIRRSVKKIGLMHGEGFKLKIPAPTNFEDFKRVFLNGVAVKTFEMDKIKITGNELSVEFNYCPLVKMWQELGLSDKQCAKLCDLAMEGDRGIAERLGLKLKIDGTIAEGQQSCKMIYSK</sequence>
<reference evidence="1 2" key="1">
    <citation type="submission" date="2019-11" db="EMBL/GenBank/DDBJ databases">
        <authorList>
            <person name="Zheng R.K."/>
            <person name="Sun C.M."/>
        </authorList>
    </citation>
    <scope>NUCLEOTIDE SEQUENCE [LARGE SCALE GENOMIC DNA]</scope>
    <source>
        <strain evidence="1 2">WC007</strain>
    </source>
</reference>
<keyword evidence="2" id="KW-1185">Reference proteome</keyword>
<organism evidence="1 2">
    <name type="scientific">Maribellus comscasis</name>
    <dbReference type="NCBI Taxonomy" id="2681766"/>
    <lineage>
        <taxon>Bacteria</taxon>
        <taxon>Pseudomonadati</taxon>
        <taxon>Bacteroidota</taxon>
        <taxon>Bacteroidia</taxon>
        <taxon>Marinilabiliales</taxon>
        <taxon>Prolixibacteraceae</taxon>
        <taxon>Maribellus</taxon>
    </lineage>
</organism>
<evidence type="ECO:0000313" key="2">
    <source>
        <dbReference type="Proteomes" id="UP000428260"/>
    </source>
</evidence>
<gene>
    <name evidence="1" type="ORF">GM418_03500</name>
</gene>
<evidence type="ECO:0000313" key="1">
    <source>
        <dbReference type="EMBL" id="QGY42750.1"/>
    </source>
</evidence>
<evidence type="ECO:0008006" key="3">
    <source>
        <dbReference type="Google" id="ProtNLM"/>
    </source>
</evidence>
<protein>
    <recommendedName>
        <fullName evidence="3">L-2-amino-thiazoline-4-carboxylic acid hydrolase</fullName>
    </recommendedName>
</protein>
<accession>A0A6I6JP32</accession>
<name>A0A6I6JP32_9BACT</name>
<dbReference type="RefSeq" id="WP_158863199.1">
    <property type="nucleotide sequence ID" value="NZ_CP046401.1"/>
</dbReference>
<proteinExistence type="predicted"/>